<sequence>MMPGLFITFEGPEGAGKSTQLARLVEALQGVGIAAVVTREPGGTPFGTRVREVLLDPGLEMHALPEFLLYSASRAQLVQDVIRPALSRGEVVICDRYFDSSLAYQGAGRGLPLPLLRDITQEVTGGLKPDLTLLLDLDPAVGLERAAARGQPDRLERADLAFHQRVRQGFLELARQEPQRFAVLDASQAPEQVAEAVWEAARPHLAGAAPMGGAALKL</sequence>
<keyword evidence="6 11" id="KW-0547">Nucleotide-binding</keyword>
<comment type="caution">
    <text evidence="13">The sequence shown here is derived from an EMBL/GenBank/DDBJ whole genome shotgun (WGS) entry which is preliminary data.</text>
</comment>
<gene>
    <name evidence="11" type="primary">tmk</name>
    <name evidence="13" type="ORF">D3875_14295</name>
</gene>
<dbReference type="Gene3D" id="3.40.50.300">
    <property type="entry name" value="P-loop containing nucleotide triphosphate hydrolases"/>
    <property type="match status" value="1"/>
</dbReference>
<evidence type="ECO:0000256" key="3">
    <source>
        <dbReference type="ARBA" id="ARBA00017144"/>
    </source>
</evidence>
<dbReference type="InterPro" id="IPR027417">
    <property type="entry name" value="P-loop_NTPase"/>
</dbReference>
<evidence type="ECO:0000313" key="13">
    <source>
        <dbReference type="EMBL" id="RJF73771.1"/>
    </source>
</evidence>
<keyword evidence="7 11" id="KW-0418">Kinase</keyword>
<dbReference type="GO" id="GO:0006235">
    <property type="term" value="P:dTTP biosynthetic process"/>
    <property type="evidence" value="ECO:0007669"/>
    <property type="project" value="UniProtKB-UniRule"/>
</dbReference>
<keyword evidence="4 11" id="KW-0808">Transferase</keyword>
<keyword evidence="14" id="KW-1185">Reference proteome</keyword>
<dbReference type="GO" id="GO:0005829">
    <property type="term" value="C:cytosol"/>
    <property type="evidence" value="ECO:0007669"/>
    <property type="project" value="TreeGrafter"/>
</dbReference>
<dbReference type="InterPro" id="IPR018094">
    <property type="entry name" value="Thymidylate_kinase"/>
</dbReference>
<comment type="similarity">
    <text evidence="1 11">Belongs to the thymidylate kinase family.</text>
</comment>
<evidence type="ECO:0000256" key="1">
    <source>
        <dbReference type="ARBA" id="ARBA00009776"/>
    </source>
</evidence>
<dbReference type="EC" id="2.7.4.9" evidence="2 11"/>
<evidence type="ECO:0000256" key="4">
    <source>
        <dbReference type="ARBA" id="ARBA00022679"/>
    </source>
</evidence>
<feature type="binding site" evidence="11">
    <location>
        <begin position="11"/>
        <end position="18"/>
    </location>
    <ligand>
        <name>ATP</name>
        <dbReference type="ChEBI" id="CHEBI:30616"/>
    </ligand>
</feature>
<dbReference type="Proteomes" id="UP000286287">
    <property type="component" value="Unassembled WGS sequence"/>
</dbReference>
<dbReference type="OrthoDB" id="9774907at2"/>
<dbReference type="GO" id="GO:0006233">
    <property type="term" value="P:dTDP biosynthetic process"/>
    <property type="evidence" value="ECO:0007669"/>
    <property type="project" value="InterPro"/>
</dbReference>
<evidence type="ECO:0000256" key="5">
    <source>
        <dbReference type="ARBA" id="ARBA00022727"/>
    </source>
</evidence>
<evidence type="ECO:0000256" key="6">
    <source>
        <dbReference type="ARBA" id="ARBA00022741"/>
    </source>
</evidence>
<evidence type="ECO:0000259" key="12">
    <source>
        <dbReference type="Pfam" id="PF02223"/>
    </source>
</evidence>
<dbReference type="PANTHER" id="PTHR10344:SF4">
    <property type="entry name" value="UMP-CMP KINASE 2, MITOCHONDRIAL"/>
    <property type="match status" value="1"/>
</dbReference>
<organism evidence="13 14">
    <name type="scientific">Deinococcus cavernae</name>
    <dbReference type="NCBI Taxonomy" id="2320857"/>
    <lineage>
        <taxon>Bacteria</taxon>
        <taxon>Thermotogati</taxon>
        <taxon>Deinococcota</taxon>
        <taxon>Deinococci</taxon>
        <taxon>Deinococcales</taxon>
        <taxon>Deinococcaceae</taxon>
        <taxon>Deinococcus</taxon>
    </lineage>
</organism>
<dbReference type="SUPFAM" id="SSF52540">
    <property type="entry name" value="P-loop containing nucleoside triphosphate hydrolases"/>
    <property type="match status" value="1"/>
</dbReference>
<reference evidence="13 14" key="1">
    <citation type="submission" date="2018-09" db="EMBL/GenBank/DDBJ databases">
        <authorList>
            <person name="Zhu H."/>
        </authorList>
    </citation>
    <scope>NUCLEOTIDE SEQUENCE [LARGE SCALE GENOMIC DNA]</scope>
    <source>
        <strain evidence="13 14">K2S05-167</strain>
    </source>
</reference>
<dbReference type="GO" id="GO:0005524">
    <property type="term" value="F:ATP binding"/>
    <property type="evidence" value="ECO:0007669"/>
    <property type="project" value="UniProtKB-UniRule"/>
</dbReference>
<dbReference type="GO" id="GO:0004798">
    <property type="term" value="F:dTMP kinase activity"/>
    <property type="evidence" value="ECO:0007669"/>
    <property type="project" value="UniProtKB-UniRule"/>
</dbReference>
<name>A0A418VC92_9DEIO</name>
<dbReference type="InterPro" id="IPR039430">
    <property type="entry name" value="Thymidylate_kin-like_dom"/>
</dbReference>
<dbReference type="AlphaFoldDB" id="A0A418VC92"/>
<dbReference type="CDD" id="cd01672">
    <property type="entry name" value="TMPK"/>
    <property type="match status" value="1"/>
</dbReference>
<dbReference type="PANTHER" id="PTHR10344">
    <property type="entry name" value="THYMIDYLATE KINASE"/>
    <property type="match status" value="1"/>
</dbReference>
<keyword evidence="8 11" id="KW-0067">ATP-binding</keyword>
<accession>A0A418VC92</accession>
<dbReference type="EMBL" id="QYUJ01000014">
    <property type="protein sequence ID" value="RJF73771.1"/>
    <property type="molecule type" value="Genomic_DNA"/>
</dbReference>
<evidence type="ECO:0000256" key="9">
    <source>
        <dbReference type="ARBA" id="ARBA00048743"/>
    </source>
</evidence>
<dbReference type="PROSITE" id="PS01331">
    <property type="entry name" value="THYMIDYLATE_KINASE"/>
    <property type="match status" value="1"/>
</dbReference>
<feature type="domain" description="Thymidylate kinase-like" evidence="12">
    <location>
        <begin position="9"/>
        <end position="196"/>
    </location>
</feature>
<evidence type="ECO:0000313" key="14">
    <source>
        <dbReference type="Proteomes" id="UP000286287"/>
    </source>
</evidence>
<dbReference type="GO" id="GO:0006227">
    <property type="term" value="P:dUDP biosynthetic process"/>
    <property type="evidence" value="ECO:0007669"/>
    <property type="project" value="TreeGrafter"/>
</dbReference>
<evidence type="ECO:0000256" key="7">
    <source>
        <dbReference type="ARBA" id="ARBA00022777"/>
    </source>
</evidence>
<dbReference type="HAMAP" id="MF_00165">
    <property type="entry name" value="Thymidylate_kinase"/>
    <property type="match status" value="1"/>
</dbReference>
<protein>
    <recommendedName>
        <fullName evidence="3 11">Thymidylate kinase</fullName>
        <ecNumber evidence="2 11">2.7.4.9</ecNumber>
    </recommendedName>
    <alternativeName>
        <fullName evidence="11">dTMP kinase</fullName>
    </alternativeName>
</protein>
<comment type="function">
    <text evidence="10 11">Phosphorylation of dTMP to form dTDP in both de novo and salvage pathways of dTTP synthesis.</text>
</comment>
<proteinExistence type="inferred from homology"/>
<evidence type="ECO:0000256" key="11">
    <source>
        <dbReference type="HAMAP-Rule" id="MF_00165"/>
    </source>
</evidence>
<dbReference type="Pfam" id="PF02223">
    <property type="entry name" value="Thymidylate_kin"/>
    <property type="match status" value="1"/>
</dbReference>
<keyword evidence="5 11" id="KW-0545">Nucleotide biosynthesis</keyword>
<dbReference type="NCBIfam" id="TIGR00041">
    <property type="entry name" value="DTMP_kinase"/>
    <property type="match status" value="1"/>
</dbReference>
<evidence type="ECO:0000256" key="2">
    <source>
        <dbReference type="ARBA" id="ARBA00012980"/>
    </source>
</evidence>
<comment type="catalytic activity">
    <reaction evidence="9 11">
        <text>dTMP + ATP = dTDP + ADP</text>
        <dbReference type="Rhea" id="RHEA:13517"/>
        <dbReference type="ChEBI" id="CHEBI:30616"/>
        <dbReference type="ChEBI" id="CHEBI:58369"/>
        <dbReference type="ChEBI" id="CHEBI:63528"/>
        <dbReference type="ChEBI" id="CHEBI:456216"/>
        <dbReference type="EC" id="2.7.4.9"/>
    </reaction>
</comment>
<dbReference type="FunFam" id="3.40.50.300:FF:000225">
    <property type="entry name" value="Thymidylate kinase"/>
    <property type="match status" value="1"/>
</dbReference>
<evidence type="ECO:0000256" key="10">
    <source>
        <dbReference type="ARBA" id="ARBA00057735"/>
    </source>
</evidence>
<evidence type="ECO:0000256" key="8">
    <source>
        <dbReference type="ARBA" id="ARBA00022840"/>
    </source>
</evidence>
<dbReference type="InterPro" id="IPR018095">
    <property type="entry name" value="Thymidylate_kin_CS"/>
</dbReference>